<evidence type="ECO:0000313" key="3">
    <source>
        <dbReference type="Proteomes" id="UP000806378"/>
    </source>
</evidence>
<evidence type="ECO:0000313" key="2">
    <source>
        <dbReference type="EMBL" id="KAF7848673.1"/>
    </source>
</evidence>
<accession>A0A8T0CM67</accession>
<comment type="caution">
    <text evidence="2">The sequence shown here is derived from an EMBL/GenBank/DDBJ whole genome shotgun (WGS) entry which is preliminary data.</text>
</comment>
<dbReference type="AlphaFoldDB" id="A0A8T0CM67"/>
<dbReference type="Proteomes" id="UP000806378">
    <property type="component" value="Unassembled WGS sequence"/>
</dbReference>
<sequence>MIILPLFSVATFSTLLTSPPLCLEKIWNFFLFSLAPEPGAFPFPVLPVSCCQKKKESTSVHQKIVFSY</sequence>
<protein>
    <recommendedName>
        <fullName evidence="4">Secreted protein</fullName>
    </recommendedName>
</protein>
<evidence type="ECO:0008006" key="4">
    <source>
        <dbReference type="Google" id="ProtNLM"/>
    </source>
</evidence>
<proteinExistence type="predicted"/>
<keyword evidence="3" id="KW-1185">Reference proteome</keyword>
<feature type="signal peptide" evidence="1">
    <location>
        <begin position="1"/>
        <end position="17"/>
    </location>
</feature>
<dbReference type="EMBL" id="MU090023">
    <property type="protein sequence ID" value="KAF7848673.1"/>
    <property type="molecule type" value="Genomic_DNA"/>
</dbReference>
<reference evidence="2" key="1">
    <citation type="submission" date="2020-05" db="EMBL/GenBank/DDBJ databases">
        <title>WGS assembly of Corymbia citriodora subspecies variegata.</title>
        <authorList>
            <person name="Barry K."/>
            <person name="Hundley H."/>
            <person name="Shu S."/>
            <person name="Jenkins J."/>
            <person name="Grimwood J."/>
            <person name="Baten A."/>
        </authorList>
    </citation>
    <scope>NUCLEOTIDE SEQUENCE</scope>
    <source>
        <strain evidence="2">CV2-018</strain>
    </source>
</reference>
<gene>
    <name evidence="2" type="ORF">BT93_L1751</name>
</gene>
<dbReference type="Gramene" id="rna-gnl|WGS:JABURB|Cocit.L1751.1">
    <property type="protein sequence ID" value="cds-KAF7848673.1"/>
    <property type="gene ID" value="gene-BT93_L1751"/>
</dbReference>
<feature type="chain" id="PRO_5035870888" description="Secreted protein" evidence="1">
    <location>
        <begin position="18"/>
        <end position="68"/>
    </location>
</feature>
<organism evidence="2 3">
    <name type="scientific">Corymbia citriodora subsp. variegata</name>
    <dbReference type="NCBI Taxonomy" id="360336"/>
    <lineage>
        <taxon>Eukaryota</taxon>
        <taxon>Viridiplantae</taxon>
        <taxon>Streptophyta</taxon>
        <taxon>Embryophyta</taxon>
        <taxon>Tracheophyta</taxon>
        <taxon>Spermatophyta</taxon>
        <taxon>Magnoliopsida</taxon>
        <taxon>eudicotyledons</taxon>
        <taxon>Gunneridae</taxon>
        <taxon>Pentapetalae</taxon>
        <taxon>rosids</taxon>
        <taxon>malvids</taxon>
        <taxon>Myrtales</taxon>
        <taxon>Myrtaceae</taxon>
        <taxon>Myrtoideae</taxon>
        <taxon>Eucalypteae</taxon>
        <taxon>Corymbia</taxon>
    </lineage>
</organism>
<keyword evidence="1" id="KW-0732">Signal</keyword>
<evidence type="ECO:0000256" key="1">
    <source>
        <dbReference type="SAM" id="SignalP"/>
    </source>
</evidence>
<name>A0A8T0CM67_CORYI</name>